<organism evidence="9 10">
    <name type="scientific">Oryctolagus cuniculus</name>
    <name type="common">Rabbit</name>
    <dbReference type="NCBI Taxonomy" id="9986"/>
    <lineage>
        <taxon>Eukaryota</taxon>
        <taxon>Metazoa</taxon>
        <taxon>Chordata</taxon>
        <taxon>Craniata</taxon>
        <taxon>Vertebrata</taxon>
        <taxon>Euteleostomi</taxon>
        <taxon>Mammalia</taxon>
        <taxon>Eutheria</taxon>
        <taxon>Euarchontoglires</taxon>
        <taxon>Glires</taxon>
        <taxon>Lagomorpha</taxon>
        <taxon>Leporidae</taxon>
        <taxon>Oryctolagus</taxon>
    </lineage>
</organism>
<proteinExistence type="inferred from homology"/>
<feature type="region of interest" description="Disordered" evidence="7">
    <location>
        <begin position="1"/>
        <end position="179"/>
    </location>
</feature>
<evidence type="ECO:0000256" key="7">
    <source>
        <dbReference type="SAM" id="MobiDB-lite"/>
    </source>
</evidence>
<evidence type="ECO:0000256" key="6">
    <source>
        <dbReference type="RuleBase" id="RU310713"/>
    </source>
</evidence>
<dbReference type="GO" id="GO:0008381">
    <property type="term" value="F:mechanosensitive monoatomic ion channel activity"/>
    <property type="evidence" value="ECO:0007669"/>
    <property type="project" value="TreeGrafter"/>
</dbReference>
<feature type="compositionally biased region" description="Basic and acidic residues" evidence="7">
    <location>
        <begin position="81"/>
        <end position="93"/>
    </location>
</feature>
<feature type="compositionally biased region" description="Polar residues" evidence="7">
    <location>
        <begin position="103"/>
        <end position="115"/>
    </location>
</feature>
<dbReference type="AlphaFoldDB" id="A0A5F9DTE5"/>
<feature type="transmembrane region" description="Helical" evidence="6">
    <location>
        <begin position="620"/>
        <end position="640"/>
    </location>
</feature>
<feature type="compositionally biased region" description="Polar residues" evidence="7">
    <location>
        <begin position="19"/>
        <end position="34"/>
    </location>
</feature>
<reference evidence="9" key="2">
    <citation type="submission" date="2025-08" db="UniProtKB">
        <authorList>
            <consortium name="Ensembl"/>
        </authorList>
    </citation>
    <scope>IDENTIFICATION</scope>
    <source>
        <strain evidence="9">Thorbecke</strain>
    </source>
</reference>
<evidence type="ECO:0000259" key="8">
    <source>
        <dbReference type="Pfam" id="PF07810"/>
    </source>
</evidence>
<feature type="transmembrane region" description="Helical" evidence="6">
    <location>
        <begin position="660"/>
        <end position="679"/>
    </location>
</feature>
<dbReference type="InterPro" id="IPR012496">
    <property type="entry name" value="TMC_dom"/>
</dbReference>
<feature type="transmembrane region" description="Helical" evidence="6">
    <location>
        <begin position="718"/>
        <end position="743"/>
    </location>
</feature>
<reference evidence="9 10" key="1">
    <citation type="journal article" date="2011" name="Nature">
        <title>A high-resolution map of human evolutionary constraint using 29 mammals.</title>
        <authorList>
            <person name="Lindblad-Toh K."/>
            <person name="Garber M."/>
            <person name="Zuk O."/>
            <person name="Lin M.F."/>
            <person name="Parker B.J."/>
            <person name="Washietl S."/>
            <person name="Kheradpour P."/>
            <person name="Ernst J."/>
            <person name="Jordan G."/>
            <person name="Mauceli E."/>
            <person name="Ward L.D."/>
            <person name="Lowe C.B."/>
            <person name="Holloway A.K."/>
            <person name="Clamp M."/>
            <person name="Gnerre S."/>
            <person name="Alfoldi J."/>
            <person name="Beal K."/>
            <person name="Chang J."/>
            <person name="Clawson H."/>
            <person name="Cuff J."/>
            <person name="Di Palma F."/>
            <person name="Fitzgerald S."/>
            <person name="Flicek P."/>
            <person name="Guttman M."/>
            <person name="Hubisz M.J."/>
            <person name="Jaffe D.B."/>
            <person name="Jungreis I."/>
            <person name="Kent W.J."/>
            <person name="Kostka D."/>
            <person name="Lara M."/>
            <person name="Martins A.L."/>
            <person name="Massingham T."/>
            <person name="Moltke I."/>
            <person name="Raney B.J."/>
            <person name="Rasmussen M.D."/>
            <person name="Robinson J."/>
            <person name="Stark A."/>
            <person name="Vilella A.J."/>
            <person name="Wen J."/>
            <person name="Xie X."/>
            <person name="Zody M.C."/>
            <person name="Baldwin J."/>
            <person name="Bloom T."/>
            <person name="Chin C.W."/>
            <person name="Heiman D."/>
            <person name="Nicol R."/>
            <person name="Nusbaum C."/>
            <person name="Young S."/>
            <person name="Wilkinson J."/>
            <person name="Worley K.C."/>
            <person name="Kovar C.L."/>
            <person name="Muzny D.M."/>
            <person name="Gibbs R.A."/>
            <person name="Cree A."/>
            <person name="Dihn H.H."/>
            <person name="Fowler G."/>
            <person name="Jhangiani S."/>
            <person name="Joshi V."/>
            <person name="Lee S."/>
            <person name="Lewis L.R."/>
            <person name="Nazareth L.V."/>
            <person name="Okwuonu G."/>
            <person name="Santibanez J."/>
            <person name="Warren W.C."/>
            <person name="Mardis E.R."/>
            <person name="Weinstock G.M."/>
            <person name="Wilson R.K."/>
            <person name="Delehaunty K."/>
            <person name="Dooling D."/>
            <person name="Fronik C."/>
            <person name="Fulton L."/>
            <person name="Fulton B."/>
            <person name="Graves T."/>
            <person name="Minx P."/>
            <person name="Sodergren E."/>
            <person name="Birney E."/>
            <person name="Margulies E.H."/>
            <person name="Herrero J."/>
            <person name="Green E.D."/>
            <person name="Haussler D."/>
            <person name="Siepel A."/>
            <person name="Goldman N."/>
            <person name="Pollard K.S."/>
            <person name="Pedersen J.S."/>
            <person name="Lander E.S."/>
            <person name="Kellis M."/>
        </authorList>
    </citation>
    <scope>NUCLEOTIDE SEQUENCE [LARGE SCALE GENOMIC DNA]</scope>
    <source>
        <strain evidence="9 10">Thorbecke inbred</strain>
    </source>
</reference>
<evidence type="ECO:0000256" key="1">
    <source>
        <dbReference type="ARBA" id="ARBA00004141"/>
    </source>
</evidence>
<dbReference type="EMBL" id="AAGW02057075">
    <property type="status" value="NOT_ANNOTATED_CDS"/>
    <property type="molecule type" value="Genomic_DNA"/>
</dbReference>
<feature type="transmembrane region" description="Helical" evidence="6">
    <location>
        <begin position="420"/>
        <end position="441"/>
    </location>
</feature>
<dbReference type="PANTHER" id="PTHR23302">
    <property type="entry name" value="TRANSMEMBRANE CHANNEL-RELATED"/>
    <property type="match status" value="1"/>
</dbReference>
<keyword evidence="4 6" id="KW-1133">Transmembrane helix</keyword>
<evidence type="ECO:0000313" key="10">
    <source>
        <dbReference type="Proteomes" id="UP000001811"/>
    </source>
</evidence>
<feature type="compositionally biased region" description="Low complexity" evidence="7">
    <location>
        <begin position="48"/>
        <end position="63"/>
    </location>
</feature>
<feature type="transmembrane region" description="Helical" evidence="6">
    <location>
        <begin position="764"/>
        <end position="797"/>
    </location>
</feature>
<comment type="subcellular location">
    <subcellularLocation>
        <location evidence="1 6">Membrane</location>
        <topology evidence="1 6">Multi-pass membrane protein</topology>
    </subcellularLocation>
</comment>
<gene>
    <name evidence="9" type="primary">TMC5</name>
</gene>
<sequence>MSSFYRNKGYVETPAYSGHSGSQNYTRGYSSTQDYPDFPDPLNNPDYPSASSSPSSAGSRTSPDYSSLPEPDYSDSQSSPYHRDSSRDLDYRGSQRNPEFAGSRSNGNYEGSRTSPDYLVSLGEPDYPGAQGTFDSPIPRANSNLLGSRKNLQYAGSRVNPSTRSLGQPDYPGAENQPGSSHFLGKPDYLVAENFQNSPAFWGNPDYPGAEDGQDYGSSDTLEVTRRMLTRASSNQHSFHCRSSGPLGVLGGDHEDYPENIEMTSMRVANPYGPSLPGAPGNGYVNPAFGGEGSPIPAYGNPPLTESHWYKSPQGQKLIASLIPMTSRDRIKTIRNQPRTMEEKRNLRKIVDKEKSKQSHRALEFNCCAQCLSSLSLGYRRAKSNVSELLNSVSLWQKTLKVIGGKFGTSVLSYFNFLRWLLKFNIFSFILNFSFITIPQFTVAEKNTLQFTGLELLTGAGYFRDTVLYYGYYTNSTIQHEHSGVAYNMQLAYIFTIGACLITCFFSLLFSMAKYFRNNFINPHIYSRGIAKLIFCWDFTVTHEKAVKLKQKNLSTEIRENLSEICQENARLTFHQQLTRFSAHVVAWVVSTGVAVACCVAVYYLAEYNSEFLKKHRDPWAVLLLPFVVSCINLVVPRFYSMFRLVERYEMPRHEVYTLLIRNIFLKMSIIGILCYYWLNIVALSGEEIIGMRFITSLGLQEFDIARNVLELIYAQTLVWIGIFFCPLLPFIQMITLFIMFYVKNISLMMNFQPPSKAWRASQMMTFFIFLLFFPSFTGVLCTLAITIWRIITYLYWQITEGRKIMIRLLHEQIINEGKDKMFLIDKLIKLQDAEKRANPSSLVLERREVEQQGSLHFGERQSTPDLRYRRSVQEDSTKA</sequence>
<feature type="compositionally biased region" description="Basic and acidic residues" evidence="7">
    <location>
        <begin position="867"/>
        <end position="880"/>
    </location>
</feature>
<feature type="transmembrane region" description="Helical" evidence="6">
    <location>
        <begin position="585"/>
        <end position="605"/>
    </location>
</feature>
<name>A0A5F9DTE5_RABIT</name>
<protein>
    <recommendedName>
        <fullName evidence="6">Transmembrane channel-like protein</fullName>
    </recommendedName>
</protein>
<keyword evidence="10" id="KW-1185">Reference proteome</keyword>
<dbReference type="PANTHER" id="PTHR23302:SF5">
    <property type="entry name" value="TRANSMEMBRANE CHANNEL-LIKE PROTEIN 5"/>
    <property type="match status" value="1"/>
</dbReference>
<evidence type="ECO:0000313" key="9">
    <source>
        <dbReference type="Ensembl" id="ENSOCUP00000049242.1"/>
    </source>
</evidence>
<evidence type="ECO:0000256" key="3">
    <source>
        <dbReference type="ARBA" id="ARBA00022692"/>
    </source>
</evidence>
<dbReference type="GO" id="GO:0005886">
    <property type="term" value="C:plasma membrane"/>
    <property type="evidence" value="ECO:0007669"/>
    <property type="project" value="InterPro"/>
</dbReference>
<dbReference type="Pfam" id="PF07810">
    <property type="entry name" value="TMC"/>
    <property type="match status" value="1"/>
</dbReference>
<dbReference type="Bgee" id="ENSOCUG00000003590">
    <property type="expression patterns" value="Expressed in upper lobe of left lung and 7 other cell types or tissues"/>
</dbReference>
<dbReference type="EMBL" id="AAGW02057077">
    <property type="status" value="NOT_ANNOTATED_CDS"/>
    <property type="molecule type" value="Genomic_DNA"/>
</dbReference>
<feature type="transmembrane region" description="Helical" evidence="6">
    <location>
        <begin position="491"/>
        <end position="510"/>
    </location>
</feature>
<feature type="domain" description="TMC" evidence="8">
    <location>
        <begin position="655"/>
        <end position="762"/>
    </location>
</feature>
<feature type="region of interest" description="Disordered" evidence="7">
    <location>
        <begin position="854"/>
        <end position="880"/>
    </location>
</feature>
<reference evidence="9" key="3">
    <citation type="submission" date="2025-09" db="UniProtKB">
        <authorList>
            <consortium name="Ensembl"/>
        </authorList>
    </citation>
    <scope>IDENTIFICATION</scope>
    <source>
        <strain evidence="9">Thorbecke</strain>
    </source>
</reference>
<dbReference type="Proteomes" id="UP000001811">
    <property type="component" value="Chromosome 6"/>
</dbReference>
<dbReference type="EMBL" id="AAGW02057076">
    <property type="status" value="NOT_ANNOTATED_CDS"/>
    <property type="molecule type" value="Genomic_DNA"/>
</dbReference>
<dbReference type="InterPro" id="IPR038900">
    <property type="entry name" value="TMC"/>
</dbReference>
<keyword evidence="5 6" id="KW-0472">Membrane</keyword>
<dbReference type="Ensembl" id="ENSOCUT00000055967.1">
    <property type="protein sequence ID" value="ENSOCUP00000049242.1"/>
    <property type="gene ID" value="ENSOCUG00000003590.4"/>
</dbReference>
<evidence type="ECO:0000256" key="4">
    <source>
        <dbReference type="ARBA" id="ARBA00022989"/>
    </source>
</evidence>
<accession>A0A5F9DTE5</accession>
<evidence type="ECO:0000256" key="2">
    <source>
        <dbReference type="ARBA" id="ARBA00006510"/>
    </source>
</evidence>
<dbReference type="GeneTree" id="ENSGT01050000244894"/>
<evidence type="ECO:0000256" key="5">
    <source>
        <dbReference type="ARBA" id="ARBA00023136"/>
    </source>
</evidence>
<comment type="similarity">
    <text evidence="2 6">Belongs to the TMC family.</text>
</comment>
<keyword evidence="3 6" id="KW-0812">Transmembrane</keyword>